<keyword evidence="3" id="KW-1185">Reference proteome</keyword>
<keyword evidence="1" id="KW-1133">Transmembrane helix</keyword>
<gene>
    <name evidence="2" type="ORF">ACFPXP_17505</name>
</gene>
<evidence type="ECO:0000313" key="2">
    <source>
        <dbReference type="EMBL" id="MFC5988201.1"/>
    </source>
</evidence>
<organism evidence="2 3">
    <name type="scientific">Marinicrinis lubricantis</name>
    <dbReference type="NCBI Taxonomy" id="2086470"/>
    <lineage>
        <taxon>Bacteria</taxon>
        <taxon>Bacillati</taxon>
        <taxon>Bacillota</taxon>
        <taxon>Bacilli</taxon>
        <taxon>Bacillales</taxon>
        <taxon>Paenibacillaceae</taxon>
    </lineage>
</organism>
<keyword evidence="1" id="KW-0472">Membrane</keyword>
<name>A0ABW1IT41_9BACL</name>
<dbReference type="RefSeq" id="WP_379895660.1">
    <property type="nucleotide sequence ID" value="NZ_CBCSCT010000017.1"/>
</dbReference>
<reference evidence="3" key="1">
    <citation type="journal article" date="2019" name="Int. J. Syst. Evol. Microbiol.">
        <title>The Global Catalogue of Microorganisms (GCM) 10K type strain sequencing project: providing services to taxonomists for standard genome sequencing and annotation.</title>
        <authorList>
            <consortium name="The Broad Institute Genomics Platform"/>
            <consortium name="The Broad Institute Genome Sequencing Center for Infectious Disease"/>
            <person name="Wu L."/>
            <person name="Ma J."/>
        </authorList>
    </citation>
    <scope>NUCLEOTIDE SEQUENCE [LARGE SCALE GENOMIC DNA]</scope>
    <source>
        <strain evidence="3">CCM 8749</strain>
    </source>
</reference>
<comment type="caution">
    <text evidence="2">The sequence shown here is derived from an EMBL/GenBank/DDBJ whole genome shotgun (WGS) entry which is preliminary data.</text>
</comment>
<evidence type="ECO:0000256" key="1">
    <source>
        <dbReference type="SAM" id="Phobius"/>
    </source>
</evidence>
<proteinExistence type="predicted"/>
<evidence type="ECO:0000313" key="3">
    <source>
        <dbReference type="Proteomes" id="UP001596250"/>
    </source>
</evidence>
<sequence length="131" mass="15722">MIEGLVWIIVLYGSAIVTVHLIHRVSQGRTKARSHYILWVKDKQLQMEWILRSIQMWHWMRGRQFIVTIVSEDASRETMDIAAKLLHRWGIEHRMIQPELALVETLMREDEHTVEIHLEPVEDLKRLQLFY</sequence>
<keyword evidence="1" id="KW-0812">Transmembrane</keyword>
<dbReference type="Proteomes" id="UP001596250">
    <property type="component" value="Unassembled WGS sequence"/>
</dbReference>
<dbReference type="EMBL" id="JBHSQV010000178">
    <property type="protein sequence ID" value="MFC5988201.1"/>
    <property type="molecule type" value="Genomic_DNA"/>
</dbReference>
<accession>A0ABW1IT41</accession>
<feature type="transmembrane region" description="Helical" evidence="1">
    <location>
        <begin position="6"/>
        <end position="23"/>
    </location>
</feature>
<protein>
    <submittedName>
        <fullName evidence="2">Uncharacterized protein</fullName>
    </submittedName>
</protein>